<dbReference type="SUPFAM" id="SSF143422">
    <property type="entry name" value="Transposase IS200-like"/>
    <property type="match status" value="1"/>
</dbReference>
<dbReference type="EMBL" id="CP047593">
    <property type="protein sequence ID" value="QHI68641.1"/>
    <property type="molecule type" value="Genomic_DNA"/>
</dbReference>
<dbReference type="GO" id="GO:0004803">
    <property type="term" value="F:transposase activity"/>
    <property type="evidence" value="ECO:0007669"/>
    <property type="project" value="InterPro"/>
</dbReference>
<feature type="domain" description="Transposase IS200-like" evidence="1">
    <location>
        <begin position="18"/>
        <end position="128"/>
    </location>
</feature>
<dbReference type="InterPro" id="IPR036515">
    <property type="entry name" value="Transposase_17_sf"/>
</dbReference>
<reference evidence="2 3" key="1">
    <citation type="submission" date="2020-01" db="EMBL/GenBank/DDBJ databases">
        <title>Ponticoccus aerotolerans gen. nov., sp. nov., an anaerobic bacterium and proposal of Ponticoccusceae fam. nov., Ponticoccusles ord. nov. and Ponticoccuse classis nov. in the phylum Kiritimatiellaeota.</title>
        <authorList>
            <person name="Zhou L.Y."/>
            <person name="Du Z.J."/>
        </authorList>
    </citation>
    <scope>NUCLEOTIDE SEQUENCE [LARGE SCALE GENOMIC DNA]</scope>
    <source>
        <strain evidence="2 3">S-5007</strain>
    </source>
</reference>
<proteinExistence type="predicted"/>
<gene>
    <name evidence="2" type="ORF">GT409_04000</name>
</gene>
<dbReference type="AlphaFoldDB" id="A0A6P1M470"/>
<dbReference type="Gene3D" id="3.30.70.1290">
    <property type="entry name" value="Transposase IS200-like"/>
    <property type="match status" value="1"/>
</dbReference>
<dbReference type="GO" id="GO:0043565">
    <property type="term" value="F:sequence-specific DNA binding"/>
    <property type="evidence" value="ECO:0007669"/>
    <property type="project" value="TreeGrafter"/>
</dbReference>
<dbReference type="Pfam" id="PF01797">
    <property type="entry name" value="Y1_Tnp"/>
    <property type="match status" value="1"/>
</dbReference>
<name>A0A6P1M470_9BACT</name>
<evidence type="ECO:0000313" key="3">
    <source>
        <dbReference type="Proteomes" id="UP000464954"/>
    </source>
</evidence>
<protein>
    <recommendedName>
        <fullName evidence="1">Transposase IS200-like domain-containing protein</fullName>
    </recommendedName>
</protein>
<dbReference type="InterPro" id="IPR052715">
    <property type="entry name" value="RAYT_transposase"/>
</dbReference>
<dbReference type="GO" id="GO:0006313">
    <property type="term" value="P:DNA transposition"/>
    <property type="evidence" value="ECO:0007669"/>
    <property type="project" value="InterPro"/>
</dbReference>
<dbReference type="InterPro" id="IPR002686">
    <property type="entry name" value="Transposase_17"/>
</dbReference>
<dbReference type="NCBIfam" id="NF047646">
    <property type="entry name" value="REP_Tyr_transpos"/>
    <property type="match status" value="1"/>
</dbReference>
<organism evidence="2 3">
    <name type="scientific">Tichowtungia aerotolerans</name>
    <dbReference type="NCBI Taxonomy" id="2697043"/>
    <lineage>
        <taxon>Bacteria</taxon>
        <taxon>Pseudomonadati</taxon>
        <taxon>Kiritimatiellota</taxon>
        <taxon>Tichowtungiia</taxon>
        <taxon>Tichowtungiales</taxon>
        <taxon>Tichowtungiaceae</taxon>
        <taxon>Tichowtungia</taxon>
    </lineage>
</organism>
<evidence type="ECO:0000259" key="1">
    <source>
        <dbReference type="SMART" id="SM01321"/>
    </source>
</evidence>
<dbReference type="Proteomes" id="UP000464954">
    <property type="component" value="Chromosome"/>
</dbReference>
<dbReference type="RefSeq" id="WP_160627158.1">
    <property type="nucleotide sequence ID" value="NZ_CP047593.1"/>
</dbReference>
<sequence>MKPHPDKPHRLSEIFSYYNPPVYFVTFCTADRKPILSNDSVHQKFCNFSENAIQHGVAIGQYVIMPDHIHCFIRMAPDQTLGTTIRLIKRSLSAAITDPLPHWQPGFFDHLLRHSESYSEKWNYVKNNPVCDGLVRNPDDWPYQGQITEIRY</sequence>
<accession>A0A6P1M470</accession>
<keyword evidence="3" id="KW-1185">Reference proteome</keyword>
<evidence type="ECO:0000313" key="2">
    <source>
        <dbReference type="EMBL" id="QHI68641.1"/>
    </source>
</evidence>
<dbReference type="PANTHER" id="PTHR36966:SF1">
    <property type="entry name" value="REP-ASSOCIATED TYROSINE TRANSPOSASE"/>
    <property type="match status" value="1"/>
</dbReference>
<dbReference type="SMART" id="SM01321">
    <property type="entry name" value="Y1_Tnp"/>
    <property type="match status" value="1"/>
</dbReference>
<dbReference type="KEGG" id="taer:GT409_04000"/>
<dbReference type="PANTHER" id="PTHR36966">
    <property type="entry name" value="REP-ASSOCIATED TYROSINE TRANSPOSASE"/>
    <property type="match status" value="1"/>
</dbReference>